<dbReference type="InterPro" id="IPR004514">
    <property type="entry name" value="Gln-tRNA-synth"/>
</dbReference>
<dbReference type="SUPFAM" id="SSF50715">
    <property type="entry name" value="Ribosomal protein L25-like"/>
    <property type="match status" value="1"/>
</dbReference>
<dbReference type="FunFam" id="3.40.50.620:FF:000037">
    <property type="entry name" value="Glutamine--tRNA ligase cytoplasmic"/>
    <property type="match status" value="1"/>
</dbReference>
<evidence type="ECO:0000256" key="4">
    <source>
        <dbReference type="ARBA" id="ARBA00022741"/>
    </source>
</evidence>
<dbReference type="FunFam" id="2.40.240.10:FF:000007">
    <property type="entry name" value="Glutamine--tRNA ligase"/>
    <property type="match status" value="1"/>
</dbReference>
<comment type="caution">
    <text evidence="14">The sequence shown here is derived from an EMBL/GenBank/DDBJ whole genome shotgun (WGS) entry which is preliminary data.</text>
</comment>
<name>A0AAD9DBT8_9STRA</name>
<evidence type="ECO:0000256" key="8">
    <source>
        <dbReference type="ARBA" id="ARBA00048270"/>
    </source>
</evidence>
<evidence type="ECO:0000256" key="1">
    <source>
        <dbReference type="ARBA" id="ARBA00005594"/>
    </source>
</evidence>
<dbReference type="EC" id="6.1.1.18" evidence="2"/>
<feature type="domain" description="Glutamyl/glutaminyl-tRNA synthetase class Ib catalytic" evidence="11">
    <location>
        <begin position="325"/>
        <end position="649"/>
    </location>
</feature>
<accession>A0AAD9DBT8</accession>
<evidence type="ECO:0000313" key="14">
    <source>
        <dbReference type="EMBL" id="KAK1741746.1"/>
    </source>
</evidence>
<dbReference type="SUPFAM" id="SSF52374">
    <property type="entry name" value="Nucleotidylyl transferase"/>
    <property type="match status" value="1"/>
</dbReference>
<dbReference type="GO" id="GO:0005829">
    <property type="term" value="C:cytosol"/>
    <property type="evidence" value="ECO:0007669"/>
    <property type="project" value="TreeGrafter"/>
</dbReference>
<dbReference type="InterPro" id="IPR049437">
    <property type="entry name" value="tRNA-synt_1c_C2"/>
</dbReference>
<keyword evidence="6 9" id="KW-0648">Protein biosynthesis</keyword>
<feature type="domain" description="Glutamyl/glutaminyl-tRNA synthetase class Ib anti-codon binding" evidence="12">
    <location>
        <begin position="662"/>
        <end position="767"/>
    </location>
</feature>
<evidence type="ECO:0000256" key="5">
    <source>
        <dbReference type="ARBA" id="ARBA00022840"/>
    </source>
</evidence>
<dbReference type="InterPro" id="IPR014729">
    <property type="entry name" value="Rossmann-like_a/b/a_fold"/>
</dbReference>
<comment type="similarity">
    <text evidence="1 9">Belongs to the class-I aminoacyl-tRNA synthetase family.</text>
</comment>
<evidence type="ECO:0000313" key="15">
    <source>
        <dbReference type="Proteomes" id="UP001224775"/>
    </source>
</evidence>
<evidence type="ECO:0000256" key="2">
    <source>
        <dbReference type="ARBA" id="ARBA00012836"/>
    </source>
</evidence>
<dbReference type="FunFam" id="2.40.240.10:FF:000055">
    <property type="entry name" value="Uncharacterized protein"/>
    <property type="match status" value="1"/>
</dbReference>
<dbReference type="GO" id="GO:0004819">
    <property type="term" value="F:glutamine-tRNA ligase activity"/>
    <property type="evidence" value="ECO:0007669"/>
    <property type="project" value="UniProtKB-EC"/>
</dbReference>
<dbReference type="PANTHER" id="PTHR43097:SF4">
    <property type="entry name" value="GLUTAMINE--TRNA LIGASE"/>
    <property type="match status" value="1"/>
</dbReference>
<dbReference type="Gene3D" id="3.40.50.620">
    <property type="entry name" value="HUPs"/>
    <property type="match status" value="1"/>
</dbReference>
<reference evidence="14" key="1">
    <citation type="submission" date="2023-06" db="EMBL/GenBank/DDBJ databases">
        <title>Survivors Of The Sea: Transcriptome response of Skeletonema marinoi to long-term dormancy.</title>
        <authorList>
            <person name="Pinder M.I.M."/>
            <person name="Kourtchenko O."/>
            <person name="Robertson E.K."/>
            <person name="Larsson T."/>
            <person name="Maumus F."/>
            <person name="Osuna-Cruz C.M."/>
            <person name="Vancaester E."/>
            <person name="Stenow R."/>
            <person name="Vandepoele K."/>
            <person name="Ploug H."/>
            <person name="Bruchert V."/>
            <person name="Godhe A."/>
            <person name="Topel M."/>
        </authorList>
    </citation>
    <scope>NUCLEOTIDE SEQUENCE</scope>
    <source>
        <strain evidence="14">R05AC</strain>
    </source>
</reference>
<dbReference type="Pfam" id="PF00749">
    <property type="entry name" value="tRNA-synt_1c"/>
    <property type="match status" value="1"/>
</dbReference>
<dbReference type="InterPro" id="IPR020059">
    <property type="entry name" value="Glu/Gln-tRNA-synth_Ib_codon-bd"/>
</dbReference>
<dbReference type="Pfam" id="PF20974">
    <property type="entry name" value="tRNA-synt_1c_C2"/>
    <property type="match status" value="1"/>
</dbReference>
<dbReference type="InterPro" id="IPR050132">
    <property type="entry name" value="Gln/Glu-tRNA_Ligase"/>
</dbReference>
<dbReference type="GO" id="GO:0006425">
    <property type="term" value="P:glutaminyl-tRNA aminoacylation"/>
    <property type="evidence" value="ECO:0007669"/>
    <property type="project" value="InterPro"/>
</dbReference>
<proteinExistence type="inferred from homology"/>
<evidence type="ECO:0000256" key="9">
    <source>
        <dbReference type="RuleBase" id="RU363037"/>
    </source>
</evidence>
<dbReference type="NCBIfam" id="TIGR00440">
    <property type="entry name" value="glnS"/>
    <property type="match status" value="1"/>
</dbReference>
<sequence>MNRNGLRYDIGDSVEIMGKIKTLTAGDASSAAGSTLSENNTTPLEVRFGCIREVHATSVCVIDTSQSSVTANVWNGEAVHWLKCINVEKEVSKENSTMKNGKEVLSLLGDKVSSSILCDGDSTTIGKKNVLVRQCCQTPQRFRQALFYCHCEATLEALDSTFSFRDAVLNHLLDCESQLLRIESCVHQAATEDCMDLYGAEANSMPPPFLFTFQSICSDARLSSIARSLVSATKLPNANFQRLLQKTFAAMTKDGLLSLYDPAEDLYLLVSCGRYPPRHWHTTMSTDAPETVATTAGALEGRELEWAVNTPELAAEHASINSNIIRTRFPPEPNGYLHFGHAQSMNMNFALSFEKLGVPMENRRTIFRFDDTNPDAESPEYIDSMKRDLEWMGWQPEKTTYSSDNFQTLYELAVKLIKKGLAYVCDMTKPEMEAQRELAKQRCAARAVGTDPDVVAPIPSADILPGRNRDTSVERNLKLFEEMKLGLHDEGTLTLRLKMDFDSPNPNMYDLVAYRIRYTPHPHAGNGWCIYPNYDFTHGICDSLEHIDYSICTLEFETRREPYFWILWALDMYRPKVYEMSRLNVEYTVLSKRRLLKLVNANYVRGWNDPRMPTISGLRRRGYNKQIINNFCNEVGATRSAKVVQMAKLFHVARLTLADTTRRAMAALEPIKVVITNFDEEAGKVGENGMTFEVQNSPTDATLGSHNVTLTGTIYIDSEDFKTEDDPNFYRLTPNKPVGVKYHGGNLICDEIVKDGDKIKMLKCRLDSSEGRPKPKSYITWVPSDGIKCEVRVYGHLFTQPEPSDRWEEELNSESEVIHSNAIIDPSVLELVDKKDVNEWKSNQALQFERLGYFVVDTDTTFDSTTREGMLVFNRTVSLKEDKTVKKVSSHEEEQQRKRVEQQRAIAAARDIMMTIDPKDLFKLAPEYKDKYSKFDDTGLPTHLADGTELTKSAKKKLEKERAKHAKKFAKNKK</sequence>
<dbReference type="PANTHER" id="PTHR43097">
    <property type="entry name" value="GLUTAMINE-TRNA LIGASE"/>
    <property type="match status" value="1"/>
</dbReference>
<evidence type="ECO:0000259" key="13">
    <source>
        <dbReference type="Pfam" id="PF20974"/>
    </source>
</evidence>
<dbReference type="AlphaFoldDB" id="A0AAD9DBT8"/>
<dbReference type="GO" id="GO:0005524">
    <property type="term" value="F:ATP binding"/>
    <property type="evidence" value="ECO:0007669"/>
    <property type="project" value="UniProtKB-KW"/>
</dbReference>
<dbReference type="InterPro" id="IPR011035">
    <property type="entry name" value="Ribosomal_bL25/Gln-tRNA_synth"/>
</dbReference>
<dbReference type="EMBL" id="JATAAI010000012">
    <property type="protein sequence ID" value="KAK1741746.1"/>
    <property type="molecule type" value="Genomic_DNA"/>
</dbReference>
<keyword evidence="5 9" id="KW-0067">ATP-binding</keyword>
<protein>
    <recommendedName>
        <fullName evidence="2">glutamine--tRNA ligase</fullName>
        <ecNumber evidence="2">6.1.1.18</ecNumber>
    </recommendedName>
</protein>
<dbReference type="Pfam" id="PF03950">
    <property type="entry name" value="tRNA-synt_1c_C"/>
    <property type="match status" value="1"/>
</dbReference>
<organism evidence="14 15">
    <name type="scientific">Skeletonema marinoi</name>
    <dbReference type="NCBI Taxonomy" id="267567"/>
    <lineage>
        <taxon>Eukaryota</taxon>
        <taxon>Sar</taxon>
        <taxon>Stramenopiles</taxon>
        <taxon>Ochrophyta</taxon>
        <taxon>Bacillariophyta</taxon>
        <taxon>Coscinodiscophyceae</taxon>
        <taxon>Thalassiosirophycidae</taxon>
        <taxon>Thalassiosirales</taxon>
        <taxon>Skeletonemataceae</taxon>
        <taxon>Skeletonema</taxon>
        <taxon>Skeletonema marinoi-dohrnii complex</taxon>
    </lineage>
</organism>
<evidence type="ECO:0000256" key="10">
    <source>
        <dbReference type="SAM" id="MobiDB-lite"/>
    </source>
</evidence>
<keyword evidence="3 9" id="KW-0436">Ligase</keyword>
<feature type="region of interest" description="Disordered" evidence="10">
    <location>
        <begin position="936"/>
        <end position="974"/>
    </location>
</feature>
<feature type="compositionally biased region" description="Basic residues" evidence="10">
    <location>
        <begin position="963"/>
        <end position="974"/>
    </location>
</feature>
<feature type="domain" description="tRNA synthetases class I (E and Q) anti-codon binding" evidence="13">
    <location>
        <begin position="779"/>
        <end position="857"/>
    </location>
</feature>
<evidence type="ECO:0000256" key="7">
    <source>
        <dbReference type="ARBA" id="ARBA00023146"/>
    </source>
</evidence>
<keyword evidence="15" id="KW-1185">Reference proteome</keyword>
<evidence type="ECO:0000259" key="12">
    <source>
        <dbReference type="Pfam" id="PF03950"/>
    </source>
</evidence>
<evidence type="ECO:0000256" key="3">
    <source>
        <dbReference type="ARBA" id="ARBA00022598"/>
    </source>
</evidence>
<dbReference type="InterPro" id="IPR020058">
    <property type="entry name" value="Glu/Gln-tRNA-synth_Ib_cat-dom"/>
</dbReference>
<dbReference type="Proteomes" id="UP001224775">
    <property type="component" value="Unassembled WGS sequence"/>
</dbReference>
<gene>
    <name evidence="14" type="ORF">QTG54_007319</name>
</gene>
<comment type="catalytic activity">
    <reaction evidence="8">
        <text>tRNA(Gln) + L-glutamine + ATP = L-glutaminyl-tRNA(Gln) + AMP + diphosphate</text>
        <dbReference type="Rhea" id="RHEA:20121"/>
        <dbReference type="Rhea" id="RHEA-COMP:9662"/>
        <dbReference type="Rhea" id="RHEA-COMP:9681"/>
        <dbReference type="ChEBI" id="CHEBI:30616"/>
        <dbReference type="ChEBI" id="CHEBI:33019"/>
        <dbReference type="ChEBI" id="CHEBI:58359"/>
        <dbReference type="ChEBI" id="CHEBI:78442"/>
        <dbReference type="ChEBI" id="CHEBI:78521"/>
        <dbReference type="ChEBI" id="CHEBI:456215"/>
        <dbReference type="EC" id="6.1.1.18"/>
    </reaction>
</comment>
<evidence type="ECO:0000256" key="6">
    <source>
        <dbReference type="ARBA" id="ARBA00022917"/>
    </source>
</evidence>
<dbReference type="Gene3D" id="2.40.240.10">
    <property type="entry name" value="Ribosomal Protein L25, Chain P"/>
    <property type="match status" value="2"/>
</dbReference>
<dbReference type="InterPro" id="IPR020056">
    <property type="entry name" value="Rbsml_bL25/Gln-tRNA_synth_N"/>
</dbReference>
<evidence type="ECO:0000259" key="11">
    <source>
        <dbReference type="Pfam" id="PF00749"/>
    </source>
</evidence>
<keyword evidence="4 9" id="KW-0547">Nucleotide-binding</keyword>
<keyword evidence="7 9" id="KW-0030">Aminoacyl-tRNA synthetase</keyword>